<evidence type="ECO:0000313" key="4">
    <source>
        <dbReference type="Proteomes" id="UP000784294"/>
    </source>
</evidence>
<feature type="signal peptide" evidence="2">
    <location>
        <begin position="1"/>
        <end position="16"/>
    </location>
</feature>
<gene>
    <name evidence="3" type="ORF">PXEA_LOCUS10719</name>
</gene>
<dbReference type="AlphaFoldDB" id="A0A3S5ACJ7"/>
<sequence length="163" mass="17935">MFGVQAIMAWLNLLLGQVFIKPGQRDPALDGYLDSFRQLAHLAPLFRQPISRLSSSPLLPPTKLSSDLVITPLTAPSPRHSADPGDSFSPPTLSPPIRTYSSTVRSSNTKFVTNSGCPESNDADHLMMHASVDDMLDRLQQIECIIPSEFGHTMCVYLLIILM</sequence>
<comment type="caution">
    <text evidence="3">The sequence shown here is derived from an EMBL/GenBank/DDBJ whole genome shotgun (WGS) entry which is preliminary data.</text>
</comment>
<evidence type="ECO:0000256" key="1">
    <source>
        <dbReference type="SAM" id="MobiDB-lite"/>
    </source>
</evidence>
<proteinExistence type="predicted"/>
<protein>
    <submittedName>
        <fullName evidence="3">Uncharacterized protein</fullName>
    </submittedName>
</protein>
<keyword evidence="4" id="KW-1185">Reference proteome</keyword>
<accession>A0A3S5ACJ7</accession>
<keyword evidence="2" id="KW-0732">Signal</keyword>
<name>A0A3S5ACJ7_9PLAT</name>
<organism evidence="3 4">
    <name type="scientific">Protopolystoma xenopodis</name>
    <dbReference type="NCBI Taxonomy" id="117903"/>
    <lineage>
        <taxon>Eukaryota</taxon>
        <taxon>Metazoa</taxon>
        <taxon>Spiralia</taxon>
        <taxon>Lophotrochozoa</taxon>
        <taxon>Platyhelminthes</taxon>
        <taxon>Monogenea</taxon>
        <taxon>Polyopisthocotylea</taxon>
        <taxon>Polystomatidea</taxon>
        <taxon>Polystomatidae</taxon>
        <taxon>Protopolystoma</taxon>
    </lineage>
</organism>
<evidence type="ECO:0000313" key="3">
    <source>
        <dbReference type="EMBL" id="VEL17279.1"/>
    </source>
</evidence>
<feature type="region of interest" description="Disordered" evidence="1">
    <location>
        <begin position="75"/>
        <end position="94"/>
    </location>
</feature>
<dbReference type="EMBL" id="CAAALY010031916">
    <property type="protein sequence ID" value="VEL17279.1"/>
    <property type="molecule type" value="Genomic_DNA"/>
</dbReference>
<feature type="chain" id="PRO_5018784166" evidence="2">
    <location>
        <begin position="17"/>
        <end position="163"/>
    </location>
</feature>
<evidence type="ECO:0000256" key="2">
    <source>
        <dbReference type="SAM" id="SignalP"/>
    </source>
</evidence>
<reference evidence="3" key="1">
    <citation type="submission" date="2018-11" db="EMBL/GenBank/DDBJ databases">
        <authorList>
            <consortium name="Pathogen Informatics"/>
        </authorList>
    </citation>
    <scope>NUCLEOTIDE SEQUENCE</scope>
</reference>
<dbReference type="Proteomes" id="UP000784294">
    <property type="component" value="Unassembled WGS sequence"/>
</dbReference>